<dbReference type="InterPro" id="IPR040186">
    <property type="entry name" value="Citramalyl-CoA_lyase"/>
</dbReference>
<name>A0AA38HWI5_9CUCU</name>
<gene>
    <name evidence="6" type="ORF">Zmor_023198</name>
</gene>
<comment type="cofactor">
    <cofactor evidence="1">
        <name>Mg(2+)</name>
        <dbReference type="ChEBI" id="CHEBI:18420"/>
    </cofactor>
</comment>
<dbReference type="InterPro" id="IPR040442">
    <property type="entry name" value="Pyrv_kinase-like_dom_sf"/>
</dbReference>
<evidence type="ECO:0000313" key="6">
    <source>
        <dbReference type="EMBL" id="KAJ3645553.1"/>
    </source>
</evidence>
<keyword evidence="2 4" id="KW-0479">Metal-binding</keyword>
<reference evidence="6" key="1">
    <citation type="journal article" date="2023" name="G3 (Bethesda)">
        <title>Whole genome assemblies of Zophobas morio and Tenebrio molitor.</title>
        <authorList>
            <person name="Kaur S."/>
            <person name="Stinson S.A."/>
            <person name="diCenzo G.C."/>
        </authorList>
    </citation>
    <scope>NUCLEOTIDE SEQUENCE</scope>
    <source>
        <strain evidence="6">QUZm001</strain>
    </source>
</reference>
<protein>
    <recommendedName>
        <fullName evidence="5">HpcH/HpaI aldolase/citrate lyase domain-containing protein</fullName>
    </recommendedName>
</protein>
<keyword evidence="7" id="KW-1185">Reference proteome</keyword>
<organism evidence="6 7">
    <name type="scientific">Zophobas morio</name>
    <dbReference type="NCBI Taxonomy" id="2755281"/>
    <lineage>
        <taxon>Eukaryota</taxon>
        <taxon>Metazoa</taxon>
        <taxon>Ecdysozoa</taxon>
        <taxon>Arthropoda</taxon>
        <taxon>Hexapoda</taxon>
        <taxon>Insecta</taxon>
        <taxon>Pterygota</taxon>
        <taxon>Neoptera</taxon>
        <taxon>Endopterygota</taxon>
        <taxon>Coleoptera</taxon>
        <taxon>Polyphaga</taxon>
        <taxon>Cucujiformia</taxon>
        <taxon>Tenebrionidae</taxon>
        <taxon>Zophobas</taxon>
    </lineage>
</organism>
<proteinExistence type="predicted"/>
<evidence type="ECO:0000256" key="3">
    <source>
        <dbReference type="ARBA" id="ARBA00022842"/>
    </source>
</evidence>
<dbReference type="PANTHER" id="PTHR11105:SF0">
    <property type="entry name" value="CITRAMALYL-COA LYASE, MITOCHONDRIAL"/>
    <property type="match status" value="1"/>
</dbReference>
<dbReference type="InterPro" id="IPR015813">
    <property type="entry name" value="Pyrv/PenolPyrv_kinase-like_dom"/>
</dbReference>
<comment type="caution">
    <text evidence="6">The sequence shown here is derived from an EMBL/GenBank/DDBJ whole genome shotgun (WGS) entry which is preliminary data.</text>
</comment>
<dbReference type="PANTHER" id="PTHR11105">
    <property type="entry name" value="CITRATE LYASE SUBUNIT BETA-RELATED"/>
    <property type="match status" value="1"/>
</dbReference>
<accession>A0AA38HWI5</accession>
<evidence type="ECO:0000256" key="2">
    <source>
        <dbReference type="ARBA" id="ARBA00022723"/>
    </source>
</evidence>
<dbReference type="Pfam" id="PF03328">
    <property type="entry name" value="HpcH_HpaI"/>
    <property type="match status" value="1"/>
</dbReference>
<evidence type="ECO:0000313" key="7">
    <source>
        <dbReference type="Proteomes" id="UP001168821"/>
    </source>
</evidence>
<feature type="binding site" evidence="4">
    <location>
        <position position="163"/>
    </location>
    <ligand>
        <name>Mg(2+)</name>
        <dbReference type="ChEBI" id="CHEBI:18420"/>
    </ligand>
</feature>
<feature type="domain" description="HpcH/HpaI aldolase/citrate lyase" evidence="5">
    <location>
        <begin position="28"/>
        <end position="255"/>
    </location>
</feature>
<dbReference type="Gene3D" id="3.20.20.60">
    <property type="entry name" value="Phosphoenolpyruvate-binding domains"/>
    <property type="match status" value="1"/>
</dbReference>
<evidence type="ECO:0000256" key="1">
    <source>
        <dbReference type="ARBA" id="ARBA00001946"/>
    </source>
</evidence>
<dbReference type="GO" id="GO:0106064">
    <property type="term" value="P:regulation of cobalamin metabolic process"/>
    <property type="evidence" value="ECO:0007669"/>
    <property type="project" value="TreeGrafter"/>
</dbReference>
<dbReference type="InterPro" id="IPR011206">
    <property type="entry name" value="Citrate_lyase_beta/mcl1/mcl2"/>
</dbReference>
<dbReference type="PIRSF" id="PIRSF015582">
    <property type="entry name" value="Cit_lyase_B"/>
    <property type="match status" value="1"/>
</dbReference>
<keyword evidence="3 4" id="KW-0460">Magnesium</keyword>
<feature type="binding site" evidence="4">
    <location>
        <position position="188"/>
    </location>
    <ligand>
        <name>Mg(2+)</name>
        <dbReference type="ChEBI" id="CHEBI:18420"/>
    </ligand>
</feature>
<dbReference type="Proteomes" id="UP001168821">
    <property type="component" value="Unassembled WGS sequence"/>
</dbReference>
<dbReference type="EMBL" id="JALNTZ010000007">
    <property type="protein sequence ID" value="KAJ3645553.1"/>
    <property type="molecule type" value="Genomic_DNA"/>
</dbReference>
<evidence type="ECO:0000259" key="5">
    <source>
        <dbReference type="Pfam" id="PF03328"/>
    </source>
</evidence>
<dbReference type="AlphaFoldDB" id="A0AA38HWI5"/>
<sequence>MFCNRVQILLKPIFNSVKTTFRKYTPRRAVLYAPADNLKKVLSTFMLKVDCIMLDCEDSVVLSHKSEARLNIRQLLDQGKPIKKSNYDFGVHMNEPHSELLKLDVSAIMTGKHVPDTICLPKVDKPSDVQIFADLLNEYVKSDIKVNLIISVESPESLVNLVEICNTALALSKTSKFTLVGLAFGCMDYCVQLGVKISKTLNEVLYARMKVVTVAKAFHLQAIDMASNNYKNVEIVKNQAEEAAQLGYTGKKVFHKSHIEVVQEVFSPSKQDIALAQKIIKMFSEHQKEGKAYFLHKGTIIAMPMMRWAQHILELANAIDMKK</sequence>
<dbReference type="GO" id="GO:0047777">
    <property type="term" value="F:(S)-citramalyl-CoA lyase activity"/>
    <property type="evidence" value="ECO:0007669"/>
    <property type="project" value="TreeGrafter"/>
</dbReference>
<dbReference type="SUPFAM" id="SSF51621">
    <property type="entry name" value="Phosphoenolpyruvate/pyruvate domain"/>
    <property type="match status" value="1"/>
</dbReference>
<dbReference type="GO" id="GO:0046872">
    <property type="term" value="F:metal ion binding"/>
    <property type="evidence" value="ECO:0007669"/>
    <property type="project" value="UniProtKB-KW"/>
</dbReference>
<evidence type="ECO:0000256" key="4">
    <source>
        <dbReference type="PIRSR" id="PIRSR015582-2"/>
    </source>
</evidence>
<dbReference type="InterPro" id="IPR005000">
    <property type="entry name" value="Aldolase/citrate-lyase_domain"/>
</dbReference>